<feature type="domain" description="PH" evidence="3">
    <location>
        <begin position="53"/>
        <end position="174"/>
    </location>
</feature>
<reference evidence="4" key="1">
    <citation type="submission" date="2021-09" db="EMBL/GenBank/DDBJ databases">
        <authorList>
            <person name="Martin H S."/>
        </authorList>
    </citation>
    <scope>NUCLEOTIDE SEQUENCE</scope>
</reference>
<dbReference type="EMBL" id="CAKASE010000053">
    <property type="protein sequence ID" value="CAG9565190.1"/>
    <property type="molecule type" value="Genomic_DNA"/>
</dbReference>
<dbReference type="InterPro" id="IPR001849">
    <property type="entry name" value="PH_domain"/>
</dbReference>
<dbReference type="PANTHER" id="PTHR14309">
    <property type="entry name" value="EXPRESSED PROTEIN"/>
    <property type="match status" value="1"/>
</dbReference>
<evidence type="ECO:0000259" key="3">
    <source>
        <dbReference type="PROSITE" id="PS50003"/>
    </source>
</evidence>
<dbReference type="Pfam" id="PF00169">
    <property type="entry name" value="PH"/>
    <property type="match status" value="1"/>
</dbReference>
<protein>
    <submittedName>
        <fullName evidence="4">(African queen) hypothetical protein</fullName>
    </submittedName>
</protein>
<evidence type="ECO:0000256" key="1">
    <source>
        <dbReference type="ARBA" id="ARBA00004370"/>
    </source>
</evidence>
<accession>A0A8J2QL32</accession>
<evidence type="ECO:0000313" key="5">
    <source>
        <dbReference type="Proteomes" id="UP000789524"/>
    </source>
</evidence>
<dbReference type="PROSITE" id="PS50003">
    <property type="entry name" value="PH_DOMAIN"/>
    <property type="match status" value="1"/>
</dbReference>
<sequence length="330" mass="37425">MIRKSHAVTLPRGGRVMKCSEMTNTSLVNQLLFRLFRQMEPFRSSKQYRKLNHYQPNGNMRVDNSFVLERKYLWNTWSEEWVVLYDDSTMAWFKDASGKCMVTQKHLVKESPEMLAISSWTGQVPKRPPLPPGTKLSQLMALGSRRNPGHVVWMLAKSDSEMREWMSAISKTLPPPPHIELVMSMPYLRTAFKRPTVRVRPTTSADMYSRSSRNAVGALDGRGLVAVIKRQVPLAGQLDHELAWGQGWGWVTLPNGAWSGRLTWSQEGDDFALHAMPIMHHTNVSQACSMLDGVTAYEASAYEQALAEYDDTATTSDDWDFGVDCGDFMM</sequence>
<proteinExistence type="predicted"/>
<dbReference type="SUPFAM" id="SSF50729">
    <property type="entry name" value="PH domain-like"/>
    <property type="match status" value="1"/>
</dbReference>
<dbReference type="InterPro" id="IPR011993">
    <property type="entry name" value="PH-like_dom_sf"/>
</dbReference>
<dbReference type="Gene3D" id="2.30.29.30">
    <property type="entry name" value="Pleckstrin-homology domain (PH domain)/Phosphotyrosine-binding domain (PTB)"/>
    <property type="match status" value="1"/>
</dbReference>
<comment type="caution">
    <text evidence="4">The sequence shown here is derived from an EMBL/GenBank/DDBJ whole genome shotgun (WGS) entry which is preliminary data.</text>
</comment>
<organism evidence="4 5">
    <name type="scientific">Danaus chrysippus</name>
    <name type="common">African queen</name>
    <dbReference type="NCBI Taxonomy" id="151541"/>
    <lineage>
        <taxon>Eukaryota</taxon>
        <taxon>Metazoa</taxon>
        <taxon>Ecdysozoa</taxon>
        <taxon>Arthropoda</taxon>
        <taxon>Hexapoda</taxon>
        <taxon>Insecta</taxon>
        <taxon>Pterygota</taxon>
        <taxon>Neoptera</taxon>
        <taxon>Endopterygota</taxon>
        <taxon>Lepidoptera</taxon>
        <taxon>Glossata</taxon>
        <taxon>Ditrysia</taxon>
        <taxon>Papilionoidea</taxon>
        <taxon>Nymphalidae</taxon>
        <taxon>Danainae</taxon>
        <taxon>Danaini</taxon>
        <taxon>Danaina</taxon>
        <taxon>Danaus</taxon>
        <taxon>Anosia</taxon>
    </lineage>
</organism>
<dbReference type="PANTHER" id="PTHR14309:SF12">
    <property type="entry name" value="PH DOMAIN-CONTAINING PROTEIN"/>
    <property type="match status" value="1"/>
</dbReference>
<comment type="subcellular location">
    <subcellularLocation>
        <location evidence="1">Membrane</location>
    </subcellularLocation>
</comment>
<dbReference type="Proteomes" id="UP000789524">
    <property type="component" value="Unassembled WGS sequence"/>
</dbReference>
<name>A0A8J2QL32_9NEOP</name>
<dbReference type="GO" id="GO:0016020">
    <property type="term" value="C:membrane"/>
    <property type="evidence" value="ECO:0007669"/>
    <property type="project" value="UniProtKB-SubCell"/>
</dbReference>
<keyword evidence="5" id="KW-1185">Reference proteome</keyword>
<dbReference type="OrthoDB" id="5914923at2759"/>
<dbReference type="InterPro" id="IPR039680">
    <property type="entry name" value="PLEKHB1/2"/>
</dbReference>
<dbReference type="GO" id="GO:0045595">
    <property type="term" value="P:regulation of cell differentiation"/>
    <property type="evidence" value="ECO:0007669"/>
    <property type="project" value="TreeGrafter"/>
</dbReference>
<keyword evidence="2" id="KW-0472">Membrane</keyword>
<dbReference type="AlphaFoldDB" id="A0A8J2QL32"/>
<gene>
    <name evidence="4" type="ORF">DCHRY22_LOCUS6084</name>
</gene>
<evidence type="ECO:0000256" key="2">
    <source>
        <dbReference type="ARBA" id="ARBA00023136"/>
    </source>
</evidence>
<evidence type="ECO:0000313" key="4">
    <source>
        <dbReference type="EMBL" id="CAG9565190.1"/>
    </source>
</evidence>